<sequence length="293" mass="33613">MKPGNDWAHWQHDWDDPNPWYALYMDSVTPLSPAVKQAWLEDSSRKSRQYLLPVVRPLARAMIVVLQLVKSVLPQWRNSAALHRAIVWGLKHFVSPQANQFILRHFHLGSEIQRFILDNVPGVEIPALHFMRFQTLDELLDDAFVRHDLNLFNFITALNTELQAQGRSLVAPPTLDFSAITDGEFPLEALPQGRFNKLDIQTAIEIYTPVFQFFLTDSDFWRSVNSLQLDETIAMYVARIINDPLPLLMVNNKHPLVPHSTLRAGFRLVLHGLGTEMLHHHLVLLKRQQAASA</sequence>
<proteinExistence type="predicted"/>
<name>A0A1Y1QPU2_9GAMM</name>
<dbReference type="AlphaFoldDB" id="A0A1Y1QPU2"/>
<dbReference type="Proteomes" id="UP000192491">
    <property type="component" value="Unassembled WGS sequence"/>
</dbReference>
<dbReference type="InterPro" id="IPR054268">
    <property type="entry name" value="DUF6999"/>
</dbReference>
<dbReference type="Pfam" id="PF22523">
    <property type="entry name" value="DUF6999"/>
    <property type="match status" value="1"/>
</dbReference>
<protein>
    <submittedName>
        <fullName evidence="1">Uncharacterized protein</fullName>
    </submittedName>
</protein>
<gene>
    <name evidence="1" type="ORF">BWK73_18825</name>
</gene>
<organism evidence="1 2">
    <name type="scientific">Thiothrix lacustris</name>
    <dbReference type="NCBI Taxonomy" id="525917"/>
    <lineage>
        <taxon>Bacteria</taxon>
        <taxon>Pseudomonadati</taxon>
        <taxon>Pseudomonadota</taxon>
        <taxon>Gammaproteobacteria</taxon>
        <taxon>Thiotrichales</taxon>
        <taxon>Thiotrichaceae</taxon>
        <taxon>Thiothrix</taxon>
    </lineage>
</organism>
<comment type="caution">
    <text evidence="1">The sequence shown here is derived from an EMBL/GenBank/DDBJ whole genome shotgun (WGS) entry which is preliminary data.</text>
</comment>
<accession>A0A1Y1QPU2</accession>
<dbReference type="EMBL" id="MTEJ01000099">
    <property type="protein sequence ID" value="OQX10990.1"/>
    <property type="molecule type" value="Genomic_DNA"/>
</dbReference>
<reference evidence="1 2" key="1">
    <citation type="submission" date="2017-01" db="EMBL/GenBank/DDBJ databases">
        <title>Novel large sulfur bacteria in the metagenomes of groundwater-fed chemosynthetic microbial mats in the Lake Huron basin.</title>
        <authorList>
            <person name="Sharrar A.M."/>
            <person name="Flood B.E."/>
            <person name="Bailey J.V."/>
            <person name="Jones D.S."/>
            <person name="Biddanda B."/>
            <person name="Ruberg S.A."/>
            <person name="Marcus D.N."/>
            <person name="Dick G.J."/>
        </authorList>
    </citation>
    <scope>NUCLEOTIDE SEQUENCE [LARGE SCALE GENOMIC DNA]</scope>
    <source>
        <strain evidence="1">A8</strain>
    </source>
</reference>
<evidence type="ECO:0000313" key="1">
    <source>
        <dbReference type="EMBL" id="OQX10990.1"/>
    </source>
</evidence>
<evidence type="ECO:0000313" key="2">
    <source>
        <dbReference type="Proteomes" id="UP000192491"/>
    </source>
</evidence>